<evidence type="ECO:0000256" key="2">
    <source>
        <dbReference type="SAM" id="SignalP"/>
    </source>
</evidence>
<feature type="compositionally biased region" description="Pro residues" evidence="1">
    <location>
        <begin position="63"/>
        <end position="80"/>
    </location>
</feature>
<accession>A0A212FHV3</accession>
<protein>
    <submittedName>
        <fullName evidence="3">Uncharacterized protein</fullName>
    </submittedName>
</protein>
<organism evidence="3 4">
    <name type="scientific">Danaus plexippus plexippus</name>
    <dbReference type="NCBI Taxonomy" id="278856"/>
    <lineage>
        <taxon>Eukaryota</taxon>
        <taxon>Metazoa</taxon>
        <taxon>Ecdysozoa</taxon>
        <taxon>Arthropoda</taxon>
        <taxon>Hexapoda</taxon>
        <taxon>Insecta</taxon>
        <taxon>Pterygota</taxon>
        <taxon>Neoptera</taxon>
        <taxon>Endopterygota</taxon>
        <taxon>Lepidoptera</taxon>
        <taxon>Glossata</taxon>
        <taxon>Ditrysia</taxon>
        <taxon>Papilionoidea</taxon>
        <taxon>Nymphalidae</taxon>
        <taxon>Danainae</taxon>
        <taxon>Danaini</taxon>
        <taxon>Danaina</taxon>
        <taxon>Danaus</taxon>
        <taxon>Danaus</taxon>
    </lineage>
</organism>
<sequence>MRIFILFVTLWAMEVNSYRTGDCYECRTKEYIRIKRGKYFSNPPTKFYDRPPYSPSIKGPFSYTPPPGYTPNDIGPPHPAPSRRRPYKVSKRPDEGLGDEDIHNIIKYLSNKDLNKLIELAMESKRFTGAYQRAEATLTEDLNNGNNERETTKYLMEGYSNTEKYNFENNRNINYFTNSHQVPEYKPNIDPQDLSWQEQVSFLDAYIQKELNEGSQEKNNMYTGSETMQREPLPNTSNLQNNDFVASFTNNIPNVVKVATSYDIKNFADLPLMNNENSKLDTVNSYEVPHYTVTSSKQPSSQMSQLNQQPSPALLLPLSPSSLSVKTPEVETAPPASVAKDQSEAHLKAIKIWTHKSKGVAYTVLEDGTLTLERPSKPSHKNG</sequence>
<feature type="compositionally biased region" description="Polar residues" evidence="1">
    <location>
        <begin position="292"/>
        <end position="303"/>
    </location>
</feature>
<proteinExistence type="predicted"/>
<feature type="region of interest" description="Disordered" evidence="1">
    <location>
        <begin position="59"/>
        <end position="96"/>
    </location>
</feature>
<name>A0A212FHV3_DANPL</name>
<feature type="region of interest" description="Disordered" evidence="1">
    <location>
        <begin position="292"/>
        <end position="320"/>
    </location>
</feature>
<keyword evidence="2" id="KW-0732">Signal</keyword>
<reference evidence="3 4" key="1">
    <citation type="journal article" date="2011" name="Cell">
        <title>The monarch butterfly genome yields insights into long-distance migration.</title>
        <authorList>
            <person name="Zhan S."/>
            <person name="Merlin C."/>
            <person name="Boore J.L."/>
            <person name="Reppert S.M."/>
        </authorList>
    </citation>
    <scope>NUCLEOTIDE SEQUENCE [LARGE SCALE GENOMIC DNA]</scope>
    <source>
        <strain evidence="3">F-2</strain>
    </source>
</reference>
<evidence type="ECO:0000256" key="1">
    <source>
        <dbReference type="SAM" id="MobiDB-lite"/>
    </source>
</evidence>
<dbReference type="KEGG" id="dpl:KGM_209967"/>
<feature type="chain" id="PRO_5013007571" evidence="2">
    <location>
        <begin position="18"/>
        <end position="383"/>
    </location>
</feature>
<evidence type="ECO:0000313" key="4">
    <source>
        <dbReference type="Proteomes" id="UP000007151"/>
    </source>
</evidence>
<feature type="compositionally biased region" description="Basic residues" evidence="1">
    <location>
        <begin position="81"/>
        <end position="90"/>
    </location>
</feature>
<feature type="compositionally biased region" description="Low complexity" evidence="1">
    <location>
        <begin position="304"/>
        <end position="320"/>
    </location>
</feature>
<comment type="caution">
    <text evidence="3">The sequence shown here is derived from an EMBL/GenBank/DDBJ whole genome shotgun (WGS) entry which is preliminary data.</text>
</comment>
<dbReference type="EMBL" id="AGBW02008465">
    <property type="protein sequence ID" value="OWR53309.1"/>
    <property type="molecule type" value="Genomic_DNA"/>
</dbReference>
<keyword evidence="4" id="KW-1185">Reference proteome</keyword>
<evidence type="ECO:0000313" key="3">
    <source>
        <dbReference type="EMBL" id="OWR53309.1"/>
    </source>
</evidence>
<dbReference type="Proteomes" id="UP000007151">
    <property type="component" value="Unassembled WGS sequence"/>
</dbReference>
<feature type="signal peptide" evidence="2">
    <location>
        <begin position="1"/>
        <end position="17"/>
    </location>
</feature>
<dbReference type="AlphaFoldDB" id="A0A212FHV3"/>
<dbReference type="InParanoid" id="A0A212FHV3"/>
<gene>
    <name evidence="3" type="ORF">KGM_209967</name>
</gene>